<comment type="subcellular location">
    <subcellularLocation>
        <location evidence="2">Cell membrane</location>
        <topology evidence="2">Multi-pass membrane protein</topology>
    </subcellularLocation>
</comment>
<evidence type="ECO:0000256" key="5">
    <source>
        <dbReference type="ARBA" id="ARBA00022448"/>
    </source>
</evidence>
<dbReference type="InterPro" id="IPR050222">
    <property type="entry name" value="MATE_MdtK"/>
</dbReference>
<evidence type="ECO:0000256" key="10">
    <source>
        <dbReference type="ARBA" id="ARBA00023065"/>
    </source>
</evidence>
<feature type="transmembrane region" description="Helical" evidence="13">
    <location>
        <begin position="274"/>
        <end position="297"/>
    </location>
</feature>
<keyword evidence="5" id="KW-0813">Transport</keyword>
<gene>
    <name evidence="14" type="ORF">KHA91_02805</name>
</gene>
<dbReference type="RefSeq" id="WP_213096693.1">
    <property type="nucleotide sequence ID" value="NZ_JAGYPN010000001.1"/>
</dbReference>
<dbReference type="GO" id="GO:0042910">
    <property type="term" value="F:xenobiotic transmembrane transporter activity"/>
    <property type="evidence" value="ECO:0007669"/>
    <property type="project" value="InterPro"/>
</dbReference>
<feature type="transmembrane region" description="Helical" evidence="13">
    <location>
        <begin position="158"/>
        <end position="177"/>
    </location>
</feature>
<evidence type="ECO:0000256" key="3">
    <source>
        <dbReference type="ARBA" id="ARBA00010199"/>
    </source>
</evidence>
<evidence type="ECO:0000256" key="6">
    <source>
        <dbReference type="ARBA" id="ARBA00022449"/>
    </source>
</evidence>
<evidence type="ECO:0000313" key="15">
    <source>
        <dbReference type="Proteomes" id="UP000676456"/>
    </source>
</evidence>
<evidence type="ECO:0000256" key="1">
    <source>
        <dbReference type="ARBA" id="ARBA00003408"/>
    </source>
</evidence>
<keyword evidence="7" id="KW-1003">Cell membrane</keyword>
<sequence>MKNWKKILLLAIPSIASFASMTVTGMINLIMVGNLGAMAIAIVGVTNVIMYNAWAMFSGIGHTVNYLVAQNYGSNDMKKGLERTFIALGFGLLAGIFTILVGFFGAEGILRLMGSPDRMVVEGITYLQIRFYAMLFSILTFTLYSFFRGIGDTRTPMYASLIGNGIMIFFTYSLTYGNFGFPELGLKGAGIALFLGELAAFILIVYAFIMRLKETFGIRIKAVIGSMLDYAESKLIFIESFKLGTLEFSQSLAMLVFTAFVTRLGTNALASNEIALSVMSLGFMPAFAFGSTATILVGQELGKNKPDIAKKLGIETAVIGTLFLLVLGTVEFFFAEPIAKIYTNEPEVFLLTASLIMISAFLQLFDGFLNFFSGALRGIGDTTFLLRASLILAWGVFVPLSYLMVFVMDFGSYGAWIALYIYLTIFGITIMTRFFLKDFTKVSLKKAIKKPA</sequence>
<dbReference type="EMBL" id="JAGYPN010000001">
    <property type="protein sequence ID" value="MBS4221689.1"/>
    <property type="molecule type" value="Genomic_DNA"/>
</dbReference>
<organism evidence="14 15">
    <name type="scientific">Lederbergia citrea</name>
    <dbReference type="NCBI Taxonomy" id="2833581"/>
    <lineage>
        <taxon>Bacteria</taxon>
        <taxon>Bacillati</taxon>
        <taxon>Bacillota</taxon>
        <taxon>Bacilli</taxon>
        <taxon>Bacillales</taxon>
        <taxon>Bacillaceae</taxon>
        <taxon>Lederbergia</taxon>
    </lineage>
</organism>
<keyword evidence="6" id="KW-0050">Antiport</keyword>
<feature type="transmembrane region" description="Helical" evidence="13">
    <location>
        <begin position="126"/>
        <end position="146"/>
    </location>
</feature>
<feature type="transmembrane region" description="Helical" evidence="13">
    <location>
        <begin position="384"/>
        <end position="407"/>
    </location>
</feature>
<dbReference type="NCBIfam" id="TIGR00797">
    <property type="entry name" value="matE"/>
    <property type="match status" value="1"/>
</dbReference>
<dbReference type="InterPro" id="IPR002528">
    <property type="entry name" value="MATE_fam"/>
</dbReference>
<feature type="transmembrane region" description="Helical" evidence="13">
    <location>
        <begin position="29"/>
        <end position="50"/>
    </location>
</feature>
<protein>
    <recommendedName>
        <fullName evidence="4">Probable multidrug resistance protein NorM</fullName>
    </recommendedName>
    <alternativeName>
        <fullName evidence="12">Multidrug-efflux transporter</fullName>
    </alternativeName>
</protein>
<evidence type="ECO:0000256" key="12">
    <source>
        <dbReference type="ARBA" id="ARBA00031636"/>
    </source>
</evidence>
<dbReference type="PANTHER" id="PTHR43298">
    <property type="entry name" value="MULTIDRUG RESISTANCE PROTEIN NORM-RELATED"/>
    <property type="match status" value="1"/>
</dbReference>
<dbReference type="Proteomes" id="UP000676456">
    <property type="component" value="Unassembled WGS sequence"/>
</dbReference>
<accession>A0A942UPI0</accession>
<feature type="transmembrane region" description="Helical" evidence="13">
    <location>
        <begin position="413"/>
        <end position="436"/>
    </location>
</feature>
<evidence type="ECO:0000256" key="11">
    <source>
        <dbReference type="ARBA" id="ARBA00023136"/>
    </source>
</evidence>
<dbReference type="GO" id="GO:0015297">
    <property type="term" value="F:antiporter activity"/>
    <property type="evidence" value="ECO:0007669"/>
    <property type="project" value="UniProtKB-KW"/>
</dbReference>
<dbReference type="InterPro" id="IPR048279">
    <property type="entry name" value="MdtK-like"/>
</dbReference>
<feature type="transmembrane region" description="Helical" evidence="13">
    <location>
        <begin position="317"/>
        <end position="336"/>
    </location>
</feature>
<keyword evidence="15" id="KW-1185">Reference proteome</keyword>
<evidence type="ECO:0000256" key="4">
    <source>
        <dbReference type="ARBA" id="ARBA00020268"/>
    </source>
</evidence>
<dbReference type="GO" id="GO:0006811">
    <property type="term" value="P:monoatomic ion transport"/>
    <property type="evidence" value="ECO:0007669"/>
    <property type="project" value="UniProtKB-KW"/>
</dbReference>
<keyword evidence="9 13" id="KW-1133">Transmembrane helix</keyword>
<dbReference type="Pfam" id="PF01554">
    <property type="entry name" value="MatE"/>
    <property type="match status" value="2"/>
</dbReference>
<evidence type="ECO:0000313" key="14">
    <source>
        <dbReference type="EMBL" id="MBS4221689.1"/>
    </source>
</evidence>
<feature type="transmembrane region" description="Helical" evidence="13">
    <location>
        <begin position="348"/>
        <end position="372"/>
    </location>
</feature>
<evidence type="ECO:0000256" key="2">
    <source>
        <dbReference type="ARBA" id="ARBA00004651"/>
    </source>
</evidence>
<dbReference type="AlphaFoldDB" id="A0A942UPI0"/>
<proteinExistence type="inferred from homology"/>
<reference evidence="14 15" key="1">
    <citation type="submission" date="2021-05" db="EMBL/GenBank/DDBJ databases">
        <title>Novel Bacillus species.</title>
        <authorList>
            <person name="Liu G."/>
        </authorList>
    </citation>
    <scope>NUCLEOTIDE SEQUENCE [LARGE SCALE GENOMIC DNA]</scope>
    <source>
        <strain evidence="14 15">FJAT-49682</strain>
    </source>
</reference>
<dbReference type="PANTHER" id="PTHR43298:SF4">
    <property type="entry name" value="DRUG_SODIUM ANTIPORTER"/>
    <property type="match status" value="1"/>
</dbReference>
<keyword evidence="10" id="KW-0406">Ion transport</keyword>
<comment type="similarity">
    <text evidence="3">Belongs to the multi antimicrobial extrusion (MATE) (TC 2.A.66.1) family.</text>
</comment>
<dbReference type="GO" id="GO:0005886">
    <property type="term" value="C:plasma membrane"/>
    <property type="evidence" value="ECO:0007669"/>
    <property type="project" value="UniProtKB-SubCell"/>
</dbReference>
<comment type="caution">
    <text evidence="14">The sequence shown here is derived from an EMBL/GenBank/DDBJ whole genome shotgun (WGS) entry which is preliminary data.</text>
</comment>
<keyword evidence="11 13" id="KW-0472">Membrane</keyword>
<evidence type="ECO:0000256" key="13">
    <source>
        <dbReference type="SAM" id="Phobius"/>
    </source>
</evidence>
<feature type="transmembrane region" description="Helical" evidence="13">
    <location>
        <begin position="85"/>
        <end position="106"/>
    </location>
</feature>
<keyword evidence="8 13" id="KW-0812">Transmembrane</keyword>
<evidence type="ECO:0000256" key="8">
    <source>
        <dbReference type="ARBA" id="ARBA00022692"/>
    </source>
</evidence>
<feature type="transmembrane region" description="Helical" evidence="13">
    <location>
        <begin position="189"/>
        <end position="209"/>
    </location>
</feature>
<evidence type="ECO:0000256" key="9">
    <source>
        <dbReference type="ARBA" id="ARBA00022989"/>
    </source>
</evidence>
<name>A0A942UPI0_9BACI</name>
<dbReference type="PIRSF" id="PIRSF006603">
    <property type="entry name" value="DinF"/>
    <property type="match status" value="1"/>
</dbReference>
<evidence type="ECO:0000256" key="7">
    <source>
        <dbReference type="ARBA" id="ARBA00022475"/>
    </source>
</evidence>
<dbReference type="CDD" id="cd13137">
    <property type="entry name" value="MATE_NorM_like"/>
    <property type="match status" value="1"/>
</dbReference>
<comment type="function">
    <text evidence="1">Multidrug efflux pump.</text>
</comment>